<reference evidence="16" key="1">
    <citation type="journal article" date="2016" name="Sci. Rep.">
        <title>Molecular characterization of firefly nuptial gifts: a multi-omics approach sheds light on postcopulatory sexual selection.</title>
        <authorList>
            <person name="Al-Wathiqui N."/>
            <person name="Fallon T.R."/>
            <person name="South A."/>
            <person name="Weng J.K."/>
            <person name="Lewis S.M."/>
        </authorList>
    </citation>
    <scope>NUCLEOTIDE SEQUENCE</scope>
</reference>
<dbReference type="CDD" id="cd07011">
    <property type="entry name" value="cupin_PMI_type_I_N"/>
    <property type="match status" value="1"/>
</dbReference>
<feature type="binding site" evidence="11">
    <location>
        <position position="262"/>
    </location>
    <ligand>
        <name>Zn(2+)</name>
        <dbReference type="ChEBI" id="CHEBI:29105"/>
    </ligand>
</feature>
<evidence type="ECO:0000256" key="4">
    <source>
        <dbReference type="ARBA" id="ARBA00011956"/>
    </source>
</evidence>
<dbReference type="InterPro" id="IPR046456">
    <property type="entry name" value="PMI_typeI_C"/>
</dbReference>
<evidence type="ECO:0000313" key="16">
    <source>
        <dbReference type="EMBL" id="JAV51786.1"/>
    </source>
</evidence>
<dbReference type="InterPro" id="IPR001250">
    <property type="entry name" value="Man6P_Isoase-1"/>
</dbReference>
<dbReference type="GO" id="GO:0004476">
    <property type="term" value="F:mannose-6-phosphate isomerase activity"/>
    <property type="evidence" value="ECO:0007669"/>
    <property type="project" value="UniProtKB-EC"/>
</dbReference>
<dbReference type="GO" id="GO:0005975">
    <property type="term" value="P:carbohydrate metabolic process"/>
    <property type="evidence" value="ECO:0007669"/>
    <property type="project" value="InterPro"/>
</dbReference>
<evidence type="ECO:0000256" key="2">
    <source>
        <dbReference type="ARBA" id="ARBA00004666"/>
    </source>
</evidence>
<comment type="similarity">
    <text evidence="3 12">Belongs to the mannose-6-phosphate isomerase type 1 family.</text>
</comment>
<comment type="cofactor">
    <cofactor evidence="11">
        <name>Zn(2+)</name>
        <dbReference type="ChEBI" id="CHEBI:29105"/>
    </cofactor>
    <text evidence="11">Binds 1 zinc ion per subunit.</text>
</comment>
<organism evidence="16">
    <name type="scientific">Photinus pyralis</name>
    <name type="common">Common eastern firefly</name>
    <name type="synonym">Lampyris pyralis</name>
    <dbReference type="NCBI Taxonomy" id="7054"/>
    <lineage>
        <taxon>Eukaryota</taxon>
        <taxon>Metazoa</taxon>
        <taxon>Ecdysozoa</taxon>
        <taxon>Arthropoda</taxon>
        <taxon>Hexapoda</taxon>
        <taxon>Insecta</taxon>
        <taxon>Pterygota</taxon>
        <taxon>Neoptera</taxon>
        <taxon>Endopterygota</taxon>
        <taxon>Coleoptera</taxon>
        <taxon>Polyphaga</taxon>
        <taxon>Elateriformia</taxon>
        <taxon>Elateroidea</taxon>
        <taxon>Lampyridae</taxon>
        <taxon>Lampyrinae</taxon>
        <taxon>Photinus</taxon>
    </lineage>
</organism>
<dbReference type="PANTHER" id="PTHR10309:SF0">
    <property type="entry name" value="MANNOSE-6-PHOSPHATE ISOMERASE"/>
    <property type="match status" value="1"/>
</dbReference>
<dbReference type="PIRSF" id="PIRSF001480">
    <property type="entry name" value="Mannose-6-phosphate_isomerase"/>
    <property type="match status" value="1"/>
</dbReference>
<dbReference type="UniPathway" id="UPA00126">
    <property type="reaction ID" value="UER00423"/>
</dbReference>
<dbReference type="InterPro" id="IPR014710">
    <property type="entry name" value="RmlC-like_jellyroll"/>
</dbReference>
<evidence type="ECO:0000256" key="10">
    <source>
        <dbReference type="PIRSR" id="PIRSR001480-1"/>
    </source>
</evidence>
<feature type="binding site" evidence="11">
    <location>
        <position position="128"/>
    </location>
    <ligand>
        <name>Zn(2+)</name>
        <dbReference type="ChEBI" id="CHEBI:29105"/>
    </ligand>
</feature>
<evidence type="ECO:0000256" key="1">
    <source>
        <dbReference type="ARBA" id="ARBA00000757"/>
    </source>
</evidence>
<keyword evidence="6 11" id="KW-0862">Zinc</keyword>
<feature type="binding site" evidence="11">
    <location>
        <position position="103"/>
    </location>
    <ligand>
        <name>Zn(2+)</name>
        <dbReference type="ChEBI" id="CHEBI:29105"/>
    </ligand>
</feature>
<evidence type="ECO:0000256" key="8">
    <source>
        <dbReference type="ARBA" id="ARBA00029741"/>
    </source>
</evidence>
<keyword evidence="5 11" id="KW-0479">Metal-binding</keyword>
<evidence type="ECO:0000256" key="3">
    <source>
        <dbReference type="ARBA" id="ARBA00010772"/>
    </source>
</evidence>
<dbReference type="Pfam" id="PF20512">
    <property type="entry name" value="PMI_typeI_hel"/>
    <property type="match status" value="1"/>
</dbReference>
<dbReference type="GO" id="GO:0005829">
    <property type="term" value="C:cytosol"/>
    <property type="evidence" value="ECO:0007669"/>
    <property type="project" value="TreeGrafter"/>
</dbReference>
<dbReference type="Gene3D" id="2.60.120.10">
    <property type="entry name" value="Jelly Rolls"/>
    <property type="match status" value="2"/>
</dbReference>
<name>A0A1Y1JXN4_PHOPY</name>
<evidence type="ECO:0000256" key="6">
    <source>
        <dbReference type="ARBA" id="ARBA00022833"/>
    </source>
</evidence>
<dbReference type="Pfam" id="PF01238">
    <property type="entry name" value="PMI_typeI_C"/>
    <property type="match status" value="1"/>
</dbReference>
<dbReference type="InterPro" id="IPR046458">
    <property type="entry name" value="PMI_typeI_hel"/>
</dbReference>
<dbReference type="InterPro" id="IPR016305">
    <property type="entry name" value="Mannose-6-P_Isomerase"/>
</dbReference>
<dbReference type="GO" id="GO:0008270">
    <property type="term" value="F:zinc ion binding"/>
    <property type="evidence" value="ECO:0007669"/>
    <property type="project" value="InterPro"/>
</dbReference>
<dbReference type="NCBIfam" id="TIGR00218">
    <property type="entry name" value="manA"/>
    <property type="match status" value="1"/>
</dbReference>
<dbReference type="Pfam" id="PF20511">
    <property type="entry name" value="PMI_typeI_cat"/>
    <property type="match status" value="1"/>
</dbReference>
<dbReference type="InterPro" id="IPR011051">
    <property type="entry name" value="RmlC_Cupin_sf"/>
</dbReference>
<proteinExistence type="inferred from homology"/>
<dbReference type="PRINTS" id="PR00714">
    <property type="entry name" value="MAN6PISMRASE"/>
</dbReference>
<dbReference type="PANTHER" id="PTHR10309">
    <property type="entry name" value="MANNOSE-6-PHOSPHATE ISOMERASE"/>
    <property type="match status" value="1"/>
</dbReference>
<dbReference type="InterPro" id="IPR018050">
    <property type="entry name" value="Pmannose_isomerase-type1_CS"/>
</dbReference>
<feature type="domain" description="Phosphomannose isomerase type I helical insertion" evidence="15">
    <location>
        <begin position="173"/>
        <end position="243"/>
    </location>
</feature>
<dbReference type="Gene3D" id="1.10.441.10">
    <property type="entry name" value="Phosphomannose Isomerase, domain 2"/>
    <property type="match status" value="1"/>
</dbReference>
<evidence type="ECO:0000259" key="15">
    <source>
        <dbReference type="Pfam" id="PF20512"/>
    </source>
</evidence>
<protein>
    <recommendedName>
        <fullName evidence="4">mannose-6-phosphate isomerase</fullName>
        <ecNumber evidence="4">5.3.1.8</ecNumber>
    </recommendedName>
    <alternativeName>
        <fullName evidence="8">Phosphohexomutase</fullName>
    </alternativeName>
    <alternativeName>
        <fullName evidence="9">Phosphomannose isomerase</fullName>
    </alternativeName>
</protein>
<comment type="catalytic activity">
    <reaction evidence="1">
        <text>D-mannose 6-phosphate = D-fructose 6-phosphate</text>
        <dbReference type="Rhea" id="RHEA:12356"/>
        <dbReference type="ChEBI" id="CHEBI:58735"/>
        <dbReference type="ChEBI" id="CHEBI:61527"/>
        <dbReference type="EC" id="5.3.1.8"/>
    </reaction>
</comment>
<evidence type="ECO:0000259" key="13">
    <source>
        <dbReference type="Pfam" id="PF01238"/>
    </source>
</evidence>
<dbReference type="PROSITE" id="PS00966">
    <property type="entry name" value="PMI_I_2"/>
    <property type="match status" value="1"/>
</dbReference>
<feature type="binding site" evidence="11">
    <location>
        <position position="101"/>
    </location>
    <ligand>
        <name>Zn(2+)</name>
        <dbReference type="ChEBI" id="CHEBI:29105"/>
    </ligand>
</feature>
<comment type="pathway">
    <text evidence="2">Nucleotide-sugar biosynthesis; GDP-alpha-D-mannose biosynthesis; alpha-D-mannose 1-phosphate from D-fructose 6-phosphate: step 1/2.</text>
</comment>
<feature type="domain" description="Phosphomannose isomerase type I catalytic" evidence="14">
    <location>
        <begin position="2"/>
        <end position="144"/>
    </location>
</feature>
<sequence length="403" mass="45301">MELQCEVQTYEWGKLGLDSKVAVLHKLSNPTFEVGEDTPYAELWMGTHRNAPSRVKETGELLSAVIETKPEYLGESVRLMFGNELPFLLKILSINKALSIQAHPSKEIARELHKSNPEVYKNPNHKPEFAIALTPFEALCGFRPIAEIKEFMKNIRELRAIVGVDISEKFILSDAANEKDMLKTCFRSLMLCPQDVVSAQLKQLLFKFSGRDEKTREEQMAPLLERLYSQFPDDIGCFVVYFLNYVVLQPNEAIYLGANEPHAYLSGDCVECMACSDNIVRAGLTPKYKDVETLCRILTYQTKPAREQLLRPTVEDAYCQAFKPPVPDFAVIKIEVPAAVGDYTLKPRQSASVLIVIGGGGRMGSTRLKAGTVVFIPANEKYEIVDITQDILMFQAMANVDMF</sequence>
<accession>A0A1Y1JXN4</accession>
<dbReference type="InterPro" id="IPR046457">
    <property type="entry name" value="PMI_typeI_cat"/>
</dbReference>
<dbReference type="EC" id="5.3.1.8" evidence="4"/>
<dbReference type="SUPFAM" id="SSF51182">
    <property type="entry name" value="RmlC-like cupins"/>
    <property type="match status" value="1"/>
</dbReference>
<evidence type="ECO:0000256" key="7">
    <source>
        <dbReference type="ARBA" id="ARBA00023235"/>
    </source>
</evidence>
<dbReference type="EMBL" id="GEZM01102797">
    <property type="protein sequence ID" value="JAV51786.1"/>
    <property type="molecule type" value="Transcribed_RNA"/>
</dbReference>
<evidence type="ECO:0000256" key="5">
    <source>
        <dbReference type="ARBA" id="ARBA00022723"/>
    </source>
</evidence>
<dbReference type="GO" id="GO:0009298">
    <property type="term" value="P:GDP-mannose biosynthetic process"/>
    <property type="evidence" value="ECO:0007669"/>
    <property type="project" value="UniProtKB-UniPathway"/>
</dbReference>
<dbReference type="AlphaFoldDB" id="A0A1Y1JXN4"/>
<evidence type="ECO:0000256" key="12">
    <source>
        <dbReference type="RuleBase" id="RU004189"/>
    </source>
</evidence>
<feature type="active site" evidence="10">
    <location>
        <position position="281"/>
    </location>
</feature>
<feature type="domain" description="Phosphomannose isomerase type I C-terminal" evidence="13">
    <location>
        <begin position="323"/>
        <end position="360"/>
    </location>
</feature>
<evidence type="ECO:0000256" key="11">
    <source>
        <dbReference type="PIRSR" id="PIRSR001480-2"/>
    </source>
</evidence>
<keyword evidence="7" id="KW-0413">Isomerase</keyword>
<dbReference type="FunFam" id="2.60.120.10:FF:000044">
    <property type="entry name" value="Mannose-6-phosphate isomerase"/>
    <property type="match status" value="1"/>
</dbReference>
<evidence type="ECO:0000256" key="9">
    <source>
        <dbReference type="ARBA" id="ARBA00030762"/>
    </source>
</evidence>
<evidence type="ECO:0000259" key="14">
    <source>
        <dbReference type="Pfam" id="PF20511"/>
    </source>
</evidence>